<feature type="transmembrane region" description="Helical" evidence="3">
    <location>
        <begin position="51"/>
        <end position="74"/>
    </location>
</feature>
<evidence type="ECO:0000313" key="5">
    <source>
        <dbReference type="EMBL" id="GHD62605.1"/>
    </source>
</evidence>
<protein>
    <recommendedName>
        <fullName evidence="1">diguanylate cyclase</fullName>
        <ecNumber evidence="1">2.7.7.65</ecNumber>
    </recommendedName>
</protein>
<evidence type="ECO:0000256" key="2">
    <source>
        <dbReference type="ARBA" id="ARBA00034247"/>
    </source>
</evidence>
<dbReference type="InterPro" id="IPR029787">
    <property type="entry name" value="Nucleotide_cyclase"/>
</dbReference>
<evidence type="ECO:0000313" key="6">
    <source>
        <dbReference type="Proteomes" id="UP000604737"/>
    </source>
</evidence>
<evidence type="ECO:0000256" key="1">
    <source>
        <dbReference type="ARBA" id="ARBA00012528"/>
    </source>
</evidence>
<dbReference type="EC" id="2.7.7.65" evidence="1"/>
<dbReference type="SUPFAM" id="SSF55073">
    <property type="entry name" value="Nucleotide cyclase"/>
    <property type="match status" value="1"/>
</dbReference>
<comment type="catalytic activity">
    <reaction evidence="2">
        <text>2 GTP = 3',3'-c-di-GMP + 2 diphosphate</text>
        <dbReference type="Rhea" id="RHEA:24898"/>
        <dbReference type="ChEBI" id="CHEBI:33019"/>
        <dbReference type="ChEBI" id="CHEBI:37565"/>
        <dbReference type="ChEBI" id="CHEBI:58805"/>
        <dbReference type="EC" id="2.7.7.65"/>
    </reaction>
</comment>
<dbReference type="Pfam" id="PF00990">
    <property type="entry name" value="GGDEF"/>
    <property type="match status" value="1"/>
</dbReference>
<reference evidence="6" key="1">
    <citation type="journal article" date="2019" name="Int. J. Syst. Evol. Microbiol.">
        <title>The Global Catalogue of Microorganisms (GCM) 10K type strain sequencing project: providing services to taxonomists for standard genome sequencing and annotation.</title>
        <authorList>
            <consortium name="The Broad Institute Genomics Platform"/>
            <consortium name="The Broad Institute Genome Sequencing Center for Infectious Disease"/>
            <person name="Wu L."/>
            <person name="Ma J."/>
        </authorList>
    </citation>
    <scope>NUCLEOTIDE SEQUENCE [LARGE SCALE GENOMIC DNA]</scope>
    <source>
        <strain evidence="6">KCTC 23701</strain>
    </source>
</reference>
<dbReference type="Proteomes" id="UP000604737">
    <property type="component" value="Unassembled WGS sequence"/>
</dbReference>
<accession>A0ABQ3GZC7</accession>
<dbReference type="InterPro" id="IPR050469">
    <property type="entry name" value="Diguanylate_Cyclase"/>
</dbReference>
<proteinExistence type="predicted"/>
<feature type="transmembrane region" description="Helical" evidence="3">
    <location>
        <begin position="86"/>
        <end position="107"/>
    </location>
</feature>
<feature type="transmembrane region" description="Helical" evidence="3">
    <location>
        <begin position="180"/>
        <end position="200"/>
    </location>
</feature>
<dbReference type="SMART" id="SM00267">
    <property type="entry name" value="GGDEF"/>
    <property type="match status" value="1"/>
</dbReference>
<name>A0ABQ3GZC7_9NEIS</name>
<keyword evidence="3" id="KW-0472">Membrane</keyword>
<comment type="caution">
    <text evidence="5">The sequence shown here is derived from an EMBL/GenBank/DDBJ whole genome shotgun (WGS) entry which is preliminary data.</text>
</comment>
<keyword evidence="6" id="KW-1185">Reference proteome</keyword>
<feature type="transmembrane region" description="Helical" evidence="3">
    <location>
        <begin position="113"/>
        <end position="134"/>
    </location>
</feature>
<keyword evidence="3" id="KW-0812">Transmembrane</keyword>
<dbReference type="PROSITE" id="PS50887">
    <property type="entry name" value="GGDEF"/>
    <property type="match status" value="1"/>
</dbReference>
<dbReference type="EMBL" id="BMYO01000004">
    <property type="protein sequence ID" value="GHD62605.1"/>
    <property type="molecule type" value="Genomic_DNA"/>
</dbReference>
<feature type="domain" description="GGDEF" evidence="4">
    <location>
        <begin position="241"/>
        <end position="374"/>
    </location>
</feature>
<dbReference type="RefSeq" id="WP_189460136.1">
    <property type="nucleotide sequence ID" value="NZ_BMYO01000004.1"/>
</dbReference>
<dbReference type="Gene3D" id="3.30.70.270">
    <property type="match status" value="1"/>
</dbReference>
<dbReference type="InterPro" id="IPR043128">
    <property type="entry name" value="Rev_trsase/Diguanyl_cyclase"/>
</dbReference>
<dbReference type="CDD" id="cd01949">
    <property type="entry name" value="GGDEF"/>
    <property type="match status" value="1"/>
</dbReference>
<keyword evidence="3" id="KW-1133">Transmembrane helix</keyword>
<dbReference type="PANTHER" id="PTHR45138:SF9">
    <property type="entry name" value="DIGUANYLATE CYCLASE DGCM-RELATED"/>
    <property type="match status" value="1"/>
</dbReference>
<evidence type="ECO:0000256" key="3">
    <source>
        <dbReference type="SAM" id="Phobius"/>
    </source>
</evidence>
<evidence type="ECO:0000259" key="4">
    <source>
        <dbReference type="PROSITE" id="PS50887"/>
    </source>
</evidence>
<dbReference type="InterPro" id="IPR000160">
    <property type="entry name" value="GGDEF_dom"/>
</dbReference>
<dbReference type="NCBIfam" id="TIGR00254">
    <property type="entry name" value="GGDEF"/>
    <property type="match status" value="1"/>
</dbReference>
<feature type="transmembrane region" description="Helical" evidence="3">
    <location>
        <begin position="146"/>
        <end position="168"/>
    </location>
</feature>
<dbReference type="PANTHER" id="PTHR45138">
    <property type="entry name" value="REGULATORY COMPONENTS OF SENSORY TRANSDUCTION SYSTEM"/>
    <property type="match status" value="1"/>
</dbReference>
<organism evidence="5 6">
    <name type="scientific">Jeongeupia chitinilytica</name>
    <dbReference type="NCBI Taxonomy" id="1041641"/>
    <lineage>
        <taxon>Bacteria</taxon>
        <taxon>Pseudomonadati</taxon>
        <taxon>Pseudomonadota</taxon>
        <taxon>Betaproteobacteria</taxon>
        <taxon>Neisseriales</taxon>
        <taxon>Chitinibacteraceae</taxon>
        <taxon>Jeongeupia</taxon>
    </lineage>
</organism>
<gene>
    <name evidence="5" type="ORF">GCM10007350_18890</name>
</gene>
<sequence length="374" mass="40391">MLISISNLLVFASLILGVLVAGQLVLLGNSQHESGLGPLALTGALTGLTALLAALGMAPLAVAAWAFAEALANVALRRHLLKTPHWAPAIGCALIAFLLGAAWQRVFGQEVPVMLAAAVAIVPLGVLRLQLLRLPFAEERAGGPRLVLATASVLHALYWLGVLFLWAFGEPGWWASGEALVLECVLFGLLQALLWPQLVAQKLRGRLARLARYDVLTWALNRRGFEEVCLRELRRARKHDRPLGLLLVDIDRMHAINSRYGHAGGDHVLRTCAAALRSHLRPEDSLGRIGGDSFCILAPHRNDAELQTLLMELREALTTIVSDYDDIAIRVSAGVSMAMYPNDGADFPVLYGQAQSRLRPATDGPASGFMVART</sequence>